<dbReference type="RefSeq" id="WP_353333303.1">
    <property type="nucleotide sequence ID" value="NZ_AP028055.1"/>
</dbReference>
<gene>
    <name evidence="1" type="ORF">BSYN_06650</name>
</gene>
<protein>
    <submittedName>
        <fullName evidence="1">DUF4919 domain-containing protein</fullName>
    </submittedName>
</protein>
<organism evidence="1 2">
    <name type="scientific">Bacteroides sedimenti</name>
    <dbReference type="NCBI Taxonomy" id="2136147"/>
    <lineage>
        <taxon>Bacteria</taxon>
        <taxon>Pseudomonadati</taxon>
        <taxon>Bacteroidota</taxon>
        <taxon>Bacteroidia</taxon>
        <taxon>Bacteroidales</taxon>
        <taxon>Bacteroidaceae</taxon>
        <taxon>Bacteroides</taxon>
    </lineage>
</organism>
<evidence type="ECO:0000313" key="1">
    <source>
        <dbReference type="EMBL" id="BEG98400.1"/>
    </source>
</evidence>
<sequence length="224" mass="26213">MKKNIIILLLLSFILPGIGAQEKLEINYESIKKAVTSENTYKELLKRYEANDTTLKKNDYSILYYGQLYQKSYNPYNVEGLDEANKLMKAKEYNKAYEQCLKILQKNPVSLNTLENLYYAGKALGKPQEELENYIMKFWKLMNMIVSTGDGQSEKTAFHVICVNDEYQLLRNYFEIEGFKQQSLVNSGENSYDLMEFTSSKYYEGTKIYFDITKVFDFLNNAFK</sequence>
<accession>A0ABN6Z1G8</accession>
<dbReference type="Pfam" id="PF16266">
    <property type="entry name" value="DUF4919"/>
    <property type="match status" value="1"/>
</dbReference>
<name>A0ABN6Z1G8_9BACE</name>
<reference evidence="1 2" key="1">
    <citation type="submission" date="2023-04" db="EMBL/GenBank/DDBJ databases">
        <title>Draft genome sequence of acteroides sedimenti strain YN3PY1.</title>
        <authorList>
            <person name="Yoshida N."/>
        </authorList>
    </citation>
    <scope>NUCLEOTIDE SEQUENCE [LARGE SCALE GENOMIC DNA]</scope>
    <source>
        <strain evidence="1 2">YN3PY1</strain>
    </source>
</reference>
<dbReference type="Proteomes" id="UP001496674">
    <property type="component" value="Chromosome"/>
</dbReference>
<keyword evidence="2" id="KW-1185">Reference proteome</keyword>
<dbReference type="EMBL" id="AP028055">
    <property type="protein sequence ID" value="BEG98400.1"/>
    <property type="molecule type" value="Genomic_DNA"/>
</dbReference>
<evidence type="ECO:0000313" key="2">
    <source>
        <dbReference type="Proteomes" id="UP001496674"/>
    </source>
</evidence>
<dbReference type="InterPro" id="IPR032578">
    <property type="entry name" value="DUF4919"/>
</dbReference>
<proteinExistence type="predicted"/>